<dbReference type="GeneID" id="106746075"/>
<evidence type="ECO:0000256" key="5">
    <source>
        <dbReference type="ARBA" id="ARBA00008276"/>
    </source>
</evidence>
<dbReference type="SUPFAM" id="SSF53244">
    <property type="entry name" value="MurD-like peptide ligases, peptide-binding domain"/>
    <property type="match status" value="1"/>
</dbReference>
<dbReference type="SUPFAM" id="SSF53623">
    <property type="entry name" value="MurD-like peptide ligases, catalytic domain"/>
    <property type="match status" value="1"/>
</dbReference>
<dbReference type="AlphaFoldDB" id="A0A6P3XHS7"/>
<dbReference type="NCBIfam" id="TIGR01499">
    <property type="entry name" value="folC"/>
    <property type="match status" value="1"/>
</dbReference>
<dbReference type="InterPro" id="IPR036615">
    <property type="entry name" value="Mur_ligase_C_dom_sf"/>
</dbReference>
<keyword evidence="10 18" id="KW-0547">Nucleotide-binding</keyword>
<evidence type="ECO:0000313" key="23">
    <source>
        <dbReference type="RefSeq" id="XP_014477743.1"/>
    </source>
</evidence>
<evidence type="ECO:0000256" key="11">
    <source>
        <dbReference type="ARBA" id="ARBA00022792"/>
    </source>
</evidence>
<dbReference type="Gene3D" id="3.40.1190.10">
    <property type="entry name" value="Mur-like, catalytic domain"/>
    <property type="match status" value="1"/>
</dbReference>
<dbReference type="EC" id="6.3.2.17" evidence="17"/>
<dbReference type="OrthoDB" id="5212574at2759"/>
<sequence length="508" mass="57106">MFSMLKRMTHSISMSHSTHSGASYEEAIKALCLTLQSNTAYLQSVQQHVVNDPKKLKETEKYLLRSGITLEQLDSLSCIHVAGTKGKGSTCATTEAILRQHGFSTGFFSSPHLISVRERIRINGEPISQKYFAHSFWKVYRRLEQNREHESDMPTYFKFLTILMFHVFLEANVDVAIVEVGIGGELDSTNVLRNPVCVGVTSLGLEHVSLLGNTLEEIAQQKSGIFKPNAAAFTVPQTESAMRVLYKRAVERRCRSLKVVPAIQNQEWKQVFSSTGIISDVQRQNVSLSIHMAFEWMKSRRNKSLITDDEYNDFSLHEYQSDKDELSKGISLEKTALALASYKWPGRTQILKTSVADFFLDGAHTGESIVHCVSWFKRASRRTSSKFLIFNTTGDRDSFELLKLLTPLGFDRAYFTPNYAGVANIENLSNYTMTSDQKKRCEEHCEQWGKSSVLKYSVAEVLVDIKRHNASTQVTGDGKAEVLVTGSLHLVGALLTILDPDLTMTSNF</sequence>
<dbReference type="GO" id="GO:0005524">
    <property type="term" value="F:ATP binding"/>
    <property type="evidence" value="ECO:0007669"/>
    <property type="project" value="UniProtKB-KW"/>
</dbReference>
<keyword evidence="11" id="KW-0999">Mitochondrion inner membrane</keyword>
<evidence type="ECO:0000313" key="21">
    <source>
        <dbReference type="Proteomes" id="UP000515204"/>
    </source>
</evidence>
<evidence type="ECO:0000256" key="9">
    <source>
        <dbReference type="ARBA" id="ARBA00022723"/>
    </source>
</evidence>
<feature type="binding site" evidence="18">
    <location>
        <position position="361"/>
    </location>
    <ligand>
        <name>ATP</name>
        <dbReference type="ChEBI" id="CHEBI:30616"/>
    </ligand>
</feature>
<dbReference type="GO" id="GO:0005743">
    <property type="term" value="C:mitochondrial inner membrane"/>
    <property type="evidence" value="ECO:0007669"/>
    <property type="project" value="UniProtKB-SubCell"/>
</dbReference>
<dbReference type="GO" id="GO:0004326">
    <property type="term" value="F:tetrahydrofolylpolyglutamate synthase activity"/>
    <property type="evidence" value="ECO:0007669"/>
    <property type="project" value="UniProtKB-EC"/>
</dbReference>
<comment type="pathway">
    <text evidence="4 17">Cofactor biosynthesis; tetrahydrofolylpolyglutamate biosynthesis.</text>
</comment>
<evidence type="ECO:0000313" key="25">
    <source>
        <dbReference type="RefSeq" id="XP_014477746.1"/>
    </source>
</evidence>
<dbReference type="Pfam" id="PF08245">
    <property type="entry name" value="Mur_ligase_M"/>
    <property type="match status" value="1"/>
</dbReference>
<protein>
    <recommendedName>
        <fullName evidence="17">Folylpolyglutamate synthase</fullName>
        <ecNumber evidence="17">6.3.2.17</ecNumber>
    </recommendedName>
    <alternativeName>
        <fullName evidence="17">Folylpoly-gamma-glutamate synthetase</fullName>
    </alternativeName>
    <alternativeName>
        <fullName evidence="17">Tetrahydrofolylpolyglutamate synthase</fullName>
    </alternativeName>
</protein>
<dbReference type="InterPro" id="IPR036565">
    <property type="entry name" value="Mur-like_cat_sf"/>
</dbReference>
<evidence type="ECO:0000256" key="3">
    <source>
        <dbReference type="ARBA" id="ARBA00004496"/>
    </source>
</evidence>
<dbReference type="Proteomes" id="UP000515204">
    <property type="component" value="Unplaced"/>
</dbReference>
<comment type="function">
    <text evidence="17">Catalyzes conversion of folates to polyglutamate derivatives allowing concentration of folate compounds in the cell and the intracellular retention of these cofactors, which are important substrates for most of the folate-dependent enzymes that are involved in one-carbon transfer reactions involved in purine, pyrimidine and amino acid synthesis.</text>
</comment>
<evidence type="ECO:0000256" key="6">
    <source>
        <dbReference type="ARBA" id="ARBA00022490"/>
    </source>
</evidence>
<comment type="subcellular location">
    <subcellularLocation>
        <location evidence="3">Cytoplasm</location>
    </subcellularLocation>
    <subcellularLocation>
        <location evidence="1">Mitochondrion inner membrane</location>
    </subcellularLocation>
    <subcellularLocation>
        <location evidence="2">Mitochondrion matrix</location>
    </subcellularLocation>
</comment>
<keyword evidence="12 18" id="KW-0067">ATP-binding</keyword>
<dbReference type="RefSeq" id="XP_014477746.1">
    <property type="nucleotide sequence ID" value="XM_014622260.1"/>
</dbReference>
<organism evidence="21 26">
    <name type="scientific">Dinoponera quadriceps</name>
    <name type="common">South American ant</name>
    <dbReference type="NCBI Taxonomy" id="609295"/>
    <lineage>
        <taxon>Eukaryota</taxon>
        <taxon>Metazoa</taxon>
        <taxon>Ecdysozoa</taxon>
        <taxon>Arthropoda</taxon>
        <taxon>Hexapoda</taxon>
        <taxon>Insecta</taxon>
        <taxon>Pterygota</taxon>
        <taxon>Neoptera</taxon>
        <taxon>Endopterygota</taxon>
        <taxon>Hymenoptera</taxon>
        <taxon>Apocrita</taxon>
        <taxon>Aculeata</taxon>
        <taxon>Formicoidea</taxon>
        <taxon>Formicidae</taxon>
        <taxon>Ponerinae</taxon>
        <taxon>Ponerini</taxon>
        <taxon>Dinoponera</taxon>
    </lineage>
</organism>
<feature type="domain" description="Mur ligase central" evidence="20">
    <location>
        <begin position="81"/>
        <end position="259"/>
    </location>
</feature>
<keyword evidence="15" id="KW-0472">Membrane</keyword>
<accession>A0A6P3XHS7</accession>
<dbReference type="GO" id="GO:0006730">
    <property type="term" value="P:one-carbon metabolic process"/>
    <property type="evidence" value="ECO:0007669"/>
    <property type="project" value="UniProtKB-KW"/>
</dbReference>
<evidence type="ECO:0000256" key="14">
    <source>
        <dbReference type="ARBA" id="ARBA00023128"/>
    </source>
</evidence>
<dbReference type="RefSeq" id="XP_014477745.1">
    <property type="nucleotide sequence ID" value="XM_014622259.1"/>
</dbReference>
<keyword evidence="9 19" id="KW-0479">Metal-binding</keyword>
<dbReference type="PANTHER" id="PTHR11136:SF5">
    <property type="entry name" value="FOLYLPOLYGLUTAMATE SYNTHASE, MITOCHONDRIAL"/>
    <property type="match status" value="1"/>
</dbReference>
<evidence type="ECO:0000256" key="2">
    <source>
        <dbReference type="ARBA" id="ARBA00004305"/>
    </source>
</evidence>
<dbReference type="Gene3D" id="3.90.190.20">
    <property type="entry name" value="Mur ligase, C-terminal domain"/>
    <property type="match status" value="1"/>
</dbReference>
<evidence type="ECO:0000313" key="26">
    <source>
        <dbReference type="RefSeq" id="XP_014477747.1"/>
    </source>
</evidence>
<dbReference type="InterPro" id="IPR023600">
    <property type="entry name" value="Folylpolyglutamate_synth_euk"/>
</dbReference>
<dbReference type="RefSeq" id="XP_014477743.1">
    <property type="nucleotide sequence ID" value="XM_014622257.1"/>
</dbReference>
<feature type="binding site" evidence="19">
    <location>
        <position position="179"/>
    </location>
    <ligand>
        <name>Mg(2+)</name>
        <dbReference type="ChEBI" id="CHEBI:18420"/>
        <label>1</label>
    </ligand>
</feature>
<evidence type="ECO:0000256" key="8">
    <source>
        <dbReference type="ARBA" id="ARBA00022598"/>
    </source>
</evidence>
<dbReference type="RefSeq" id="XP_014477747.1">
    <property type="nucleotide sequence ID" value="XM_014622261.1"/>
</dbReference>
<feature type="binding site" evidence="18">
    <location>
        <position position="347"/>
    </location>
    <ligand>
        <name>ATP</name>
        <dbReference type="ChEBI" id="CHEBI:30616"/>
    </ligand>
</feature>
<proteinExistence type="inferred from homology"/>
<dbReference type="PROSITE" id="PS01012">
    <property type="entry name" value="FOLYLPOLYGLU_SYNT_2"/>
    <property type="match status" value="1"/>
</dbReference>
<evidence type="ECO:0000256" key="18">
    <source>
        <dbReference type="PIRSR" id="PIRSR038895-1"/>
    </source>
</evidence>
<comment type="similarity">
    <text evidence="5 17">Belongs to the folylpolyglutamate synthase family.</text>
</comment>
<dbReference type="KEGG" id="dqu:106746075"/>
<evidence type="ECO:0000256" key="15">
    <source>
        <dbReference type="ARBA" id="ARBA00023136"/>
    </source>
</evidence>
<comment type="catalytic activity">
    <reaction evidence="16 17">
        <text>(6S)-5,6,7,8-tetrahydrofolyl-(gamma-L-Glu)(n) + L-glutamate + ATP = (6S)-5,6,7,8-tetrahydrofolyl-(gamma-L-Glu)(n+1) + ADP + phosphate + H(+)</text>
        <dbReference type="Rhea" id="RHEA:10580"/>
        <dbReference type="Rhea" id="RHEA-COMP:14738"/>
        <dbReference type="Rhea" id="RHEA-COMP:14740"/>
        <dbReference type="ChEBI" id="CHEBI:15378"/>
        <dbReference type="ChEBI" id="CHEBI:29985"/>
        <dbReference type="ChEBI" id="CHEBI:30616"/>
        <dbReference type="ChEBI" id="CHEBI:43474"/>
        <dbReference type="ChEBI" id="CHEBI:141005"/>
        <dbReference type="ChEBI" id="CHEBI:456216"/>
        <dbReference type="EC" id="6.3.2.17"/>
    </reaction>
</comment>
<dbReference type="RefSeq" id="XP_014477742.1">
    <property type="nucleotide sequence ID" value="XM_014622256.1"/>
</dbReference>
<evidence type="ECO:0000256" key="12">
    <source>
        <dbReference type="ARBA" id="ARBA00022840"/>
    </source>
</evidence>
<dbReference type="GO" id="GO:0005829">
    <property type="term" value="C:cytosol"/>
    <property type="evidence" value="ECO:0007669"/>
    <property type="project" value="TreeGrafter"/>
</dbReference>
<evidence type="ECO:0000256" key="19">
    <source>
        <dbReference type="PIRSR" id="PIRSR038895-2"/>
    </source>
</evidence>
<keyword evidence="8 17" id="KW-0436">Ligase</keyword>
<dbReference type="CTD" id="32212"/>
<evidence type="ECO:0000313" key="22">
    <source>
        <dbReference type="RefSeq" id="XP_014477742.1"/>
    </source>
</evidence>
<dbReference type="InterPro" id="IPR001645">
    <property type="entry name" value="Folylpolyglutamate_synth"/>
</dbReference>
<keyword evidence="13 19" id="KW-0460">Magnesium</keyword>
<evidence type="ECO:0000256" key="17">
    <source>
        <dbReference type="PIRNR" id="PIRNR038895"/>
    </source>
</evidence>
<keyword evidence="6" id="KW-0963">Cytoplasm</keyword>
<dbReference type="InterPro" id="IPR018109">
    <property type="entry name" value="Folylpolyglutamate_synth_CS"/>
</dbReference>
<keyword evidence="14" id="KW-0496">Mitochondrion</keyword>
<evidence type="ECO:0000256" key="10">
    <source>
        <dbReference type="ARBA" id="ARBA00022741"/>
    </source>
</evidence>
<evidence type="ECO:0000256" key="4">
    <source>
        <dbReference type="ARBA" id="ARBA00005150"/>
    </source>
</evidence>
<dbReference type="UniPathway" id="UPA00850"/>
<evidence type="ECO:0000313" key="27">
    <source>
        <dbReference type="RefSeq" id="XP_014477748.1"/>
    </source>
</evidence>
<comment type="cofactor">
    <cofactor evidence="17">
        <name>a monovalent cation</name>
        <dbReference type="ChEBI" id="CHEBI:60242"/>
    </cofactor>
    <text evidence="17">A monovalent cation.</text>
</comment>
<feature type="binding site" evidence="19">
    <location>
        <position position="110"/>
    </location>
    <ligand>
        <name>Mg(2+)</name>
        <dbReference type="ChEBI" id="CHEBI:18420"/>
        <label>1</label>
    </ligand>
</feature>
<evidence type="ECO:0000256" key="7">
    <source>
        <dbReference type="ARBA" id="ARBA00022563"/>
    </source>
</evidence>
<name>A0A6P3XHS7_DINQU</name>
<evidence type="ECO:0000256" key="1">
    <source>
        <dbReference type="ARBA" id="ARBA00004273"/>
    </source>
</evidence>
<keyword evidence="7 17" id="KW-0554">One-carbon metabolism</keyword>
<reference evidence="22 23" key="1">
    <citation type="submission" date="2025-04" db="UniProtKB">
        <authorList>
            <consortium name="RefSeq"/>
        </authorList>
    </citation>
    <scope>IDENTIFICATION</scope>
</reference>
<keyword evidence="21" id="KW-1185">Reference proteome</keyword>
<dbReference type="RefSeq" id="XP_014477748.1">
    <property type="nucleotide sequence ID" value="XM_014622262.1"/>
</dbReference>
<evidence type="ECO:0000256" key="13">
    <source>
        <dbReference type="ARBA" id="ARBA00022842"/>
    </source>
</evidence>
<evidence type="ECO:0000313" key="24">
    <source>
        <dbReference type="RefSeq" id="XP_014477745.1"/>
    </source>
</evidence>
<dbReference type="PIRSF" id="PIRSF038895">
    <property type="entry name" value="FPGS"/>
    <property type="match status" value="1"/>
</dbReference>
<evidence type="ECO:0000256" key="16">
    <source>
        <dbReference type="ARBA" id="ARBA00047493"/>
    </source>
</evidence>
<dbReference type="GO" id="GO:0005759">
    <property type="term" value="C:mitochondrial matrix"/>
    <property type="evidence" value="ECO:0007669"/>
    <property type="project" value="UniProtKB-SubCell"/>
</dbReference>
<feature type="binding site" evidence="19">
    <location>
        <position position="207"/>
    </location>
    <ligand>
        <name>Mg(2+)</name>
        <dbReference type="ChEBI" id="CHEBI:18420"/>
        <label>1</label>
    </ligand>
</feature>
<dbReference type="GO" id="GO:0046872">
    <property type="term" value="F:metal ion binding"/>
    <property type="evidence" value="ECO:0007669"/>
    <property type="project" value="UniProtKB-KW"/>
</dbReference>
<evidence type="ECO:0000259" key="20">
    <source>
        <dbReference type="Pfam" id="PF08245"/>
    </source>
</evidence>
<dbReference type="PANTHER" id="PTHR11136">
    <property type="entry name" value="FOLYLPOLYGLUTAMATE SYNTHASE-RELATED"/>
    <property type="match status" value="1"/>
</dbReference>
<gene>
    <name evidence="22 23 24 25 26 27" type="primary">LOC106746075</name>
</gene>
<dbReference type="InterPro" id="IPR013221">
    <property type="entry name" value="Mur_ligase_cen"/>
</dbReference>